<dbReference type="SUPFAM" id="SSF46785">
    <property type="entry name" value="Winged helix' DNA-binding domain"/>
    <property type="match status" value="1"/>
</dbReference>
<evidence type="ECO:0000256" key="1">
    <source>
        <dbReference type="ARBA" id="ARBA00009437"/>
    </source>
</evidence>
<feature type="domain" description="HTH lysR-type" evidence="5">
    <location>
        <begin position="1"/>
        <end position="58"/>
    </location>
</feature>
<dbReference type="RefSeq" id="WP_188634901.1">
    <property type="nucleotide sequence ID" value="NZ_BMNN01000001.1"/>
</dbReference>
<accession>A0ABQ2CI86</accession>
<keyword evidence="2" id="KW-0805">Transcription regulation</keyword>
<dbReference type="InterPro" id="IPR036390">
    <property type="entry name" value="WH_DNA-bd_sf"/>
</dbReference>
<keyword evidence="4" id="KW-0804">Transcription</keyword>
<dbReference type="PANTHER" id="PTHR30126">
    <property type="entry name" value="HTH-TYPE TRANSCRIPTIONAL REGULATOR"/>
    <property type="match status" value="1"/>
</dbReference>
<dbReference type="Proteomes" id="UP000633263">
    <property type="component" value="Unassembled WGS sequence"/>
</dbReference>
<dbReference type="PANTHER" id="PTHR30126:SF21">
    <property type="entry name" value="TRANSCRIPTIONAL REGULATOR-RELATED"/>
    <property type="match status" value="1"/>
</dbReference>
<comment type="caution">
    <text evidence="6">The sequence shown here is derived from an EMBL/GenBank/DDBJ whole genome shotgun (WGS) entry which is preliminary data.</text>
</comment>
<dbReference type="Gene3D" id="1.10.10.10">
    <property type="entry name" value="Winged helix-like DNA-binding domain superfamily/Winged helix DNA-binding domain"/>
    <property type="match status" value="1"/>
</dbReference>
<dbReference type="InterPro" id="IPR036388">
    <property type="entry name" value="WH-like_DNA-bd_sf"/>
</dbReference>
<dbReference type="Pfam" id="PF00126">
    <property type="entry name" value="HTH_1"/>
    <property type="match status" value="1"/>
</dbReference>
<sequence>MDISLARTFLEIARCGSFVAAAERLHVTQAAVTSRVQNLESQLNCTLFIRNRSGARLTADGEAFVTHATQMIQAWDNAQRDLPLLKGFSDVLHIGGEASLATPLVLEWVRALRQHLPEHSVRAEIGESSTLMQRVEQGTLDAALVYRPEYLPGLQVEELLEEKLVQVCLPDRPEPYVYVDWGEEFRRQHDAALPSRTRAPVIFDFGPLALQYILESGGSGYFRSRVVRHYLETGMLQRVAMAPEFSFPVYLVYARQRTSEVLEQAIGQLRELAQIEQDWSQRWDPVPPPSA</sequence>
<reference evidence="7" key="1">
    <citation type="journal article" date="2019" name="Int. J. Syst. Evol. Microbiol.">
        <title>The Global Catalogue of Microorganisms (GCM) 10K type strain sequencing project: providing services to taxonomists for standard genome sequencing and annotation.</title>
        <authorList>
            <consortium name="The Broad Institute Genomics Platform"/>
            <consortium name="The Broad Institute Genome Sequencing Center for Infectious Disease"/>
            <person name="Wu L."/>
            <person name="Ma J."/>
        </authorList>
    </citation>
    <scope>NUCLEOTIDE SEQUENCE [LARGE SCALE GENOMIC DNA]</scope>
    <source>
        <strain evidence="7">JCM 11590</strain>
    </source>
</reference>
<dbReference type="PROSITE" id="PS50931">
    <property type="entry name" value="HTH_LYSR"/>
    <property type="match status" value="1"/>
</dbReference>
<dbReference type="InterPro" id="IPR005119">
    <property type="entry name" value="LysR_subst-bd"/>
</dbReference>
<dbReference type="EMBL" id="BMNN01000001">
    <property type="protein sequence ID" value="GGI90732.1"/>
    <property type="molecule type" value="Genomic_DNA"/>
</dbReference>
<name>A0ABQ2CI86_9GAMM</name>
<organism evidence="6 7">
    <name type="scientific">Halopseudomonas pertucinogena</name>
    <dbReference type="NCBI Taxonomy" id="86175"/>
    <lineage>
        <taxon>Bacteria</taxon>
        <taxon>Pseudomonadati</taxon>
        <taxon>Pseudomonadota</taxon>
        <taxon>Gammaproteobacteria</taxon>
        <taxon>Pseudomonadales</taxon>
        <taxon>Pseudomonadaceae</taxon>
        <taxon>Halopseudomonas</taxon>
    </lineage>
</organism>
<evidence type="ECO:0000313" key="7">
    <source>
        <dbReference type="Proteomes" id="UP000633263"/>
    </source>
</evidence>
<keyword evidence="3" id="KW-0238">DNA-binding</keyword>
<dbReference type="Pfam" id="PF03466">
    <property type="entry name" value="LysR_substrate"/>
    <property type="match status" value="1"/>
</dbReference>
<dbReference type="SUPFAM" id="SSF53850">
    <property type="entry name" value="Periplasmic binding protein-like II"/>
    <property type="match status" value="1"/>
</dbReference>
<evidence type="ECO:0000259" key="5">
    <source>
        <dbReference type="PROSITE" id="PS50931"/>
    </source>
</evidence>
<evidence type="ECO:0000256" key="2">
    <source>
        <dbReference type="ARBA" id="ARBA00023015"/>
    </source>
</evidence>
<dbReference type="Gene3D" id="3.40.190.10">
    <property type="entry name" value="Periplasmic binding protein-like II"/>
    <property type="match status" value="2"/>
</dbReference>
<gene>
    <name evidence="6" type="ORF">GCM10009083_03900</name>
</gene>
<keyword evidence="7" id="KW-1185">Reference proteome</keyword>
<evidence type="ECO:0000256" key="4">
    <source>
        <dbReference type="ARBA" id="ARBA00023163"/>
    </source>
</evidence>
<protein>
    <submittedName>
        <fullName evidence="6">Transcriptional regulator</fullName>
    </submittedName>
</protein>
<comment type="similarity">
    <text evidence="1">Belongs to the LysR transcriptional regulatory family.</text>
</comment>
<evidence type="ECO:0000313" key="6">
    <source>
        <dbReference type="EMBL" id="GGI90732.1"/>
    </source>
</evidence>
<dbReference type="InterPro" id="IPR000847">
    <property type="entry name" value="LysR_HTH_N"/>
</dbReference>
<proteinExistence type="inferred from homology"/>
<evidence type="ECO:0000256" key="3">
    <source>
        <dbReference type="ARBA" id="ARBA00023125"/>
    </source>
</evidence>
<dbReference type="PRINTS" id="PR00039">
    <property type="entry name" value="HTHLYSR"/>
</dbReference>